<dbReference type="InterPro" id="IPR008269">
    <property type="entry name" value="Lon_proteolytic"/>
</dbReference>
<dbReference type="GO" id="GO:0030163">
    <property type="term" value="P:protein catabolic process"/>
    <property type="evidence" value="ECO:0007669"/>
    <property type="project" value="InterPro"/>
</dbReference>
<organism evidence="4 5">
    <name type="scientific">Gordonia araii NBRC 100433</name>
    <dbReference type="NCBI Taxonomy" id="1073574"/>
    <lineage>
        <taxon>Bacteria</taxon>
        <taxon>Bacillati</taxon>
        <taxon>Actinomycetota</taxon>
        <taxon>Actinomycetes</taxon>
        <taxon>Mycobacteriales</taxon>
        <taxon>Gordoniaceae</taxon>
        <taxon>Gordonia</taxon>
    </lineage>
</organism>
<evidence type="ECO:0000256" key="2">
    <source>
        <dbReference type="SAM" id="Phobius"/>
    </source>
</evidence>
<keyword evidence="2" id="KW-1133">Transmembrane helix</keyword>
<accession>G7H2F7</accession>
<dbReference type="STRING" id="1073574.GOARA_050_00950"/>
<keyword evidence="1" id="KW-0720">Serine protease</keyword>
<comment type="caution">
    <text evidence="4">The sequence shown here is derived from an EMBL/GenBank/DDBJ whole genome shotgun (WGS) entry which is preliminary data.</text>
</comment>
<sequence>MIPPYRRPTTLARVNASVSYRRILTLAVSAVLLALFVYLGLTVQAPYVAFGPGPTVNTLDTVKIADGKGPDGKEKLKSVPVVDITGVPTDRTDGHLNLTTVSVTDGLSLFDALSMWASRRYALAPRESQYPPGQSTDQVRKQNAAQMTGSELTAQAAALRQINRPTKLVIAGVGKNAPAAGALRVDDEVRAVAGTPVATVEQMQAAVRKHKPGDVADIDIVRNGQPQRVPVTLGKVDGKDGSGNDVSMTYLGVTPAVVNADPALKINMNVGDIGGPSAGLMLSLAIVDRLTPGSLTGGKFIAGTGTISDEGKVGPIGGITHKMEAAREEGATVFLVPAGNCREALTDVPDGLTLVKVESLAGAISALNATTVGKPAPSCAK</sequence>
<dbReference type="EMBL" id="BAEE01000050">
    <property type="protein sequence ID" value="GAB10032.1"/>
    <property type="molecule type" value="Genomic_DNA"/>
</dbReference>
<evidence type="ECO:0000313" key="5">
    <source>
        <dbReference type="Proteomes" id="UP000035088"/>
    </source>
</evidence>
<dbReference type="Proteomes" id="UP000035088">
    <property type="component" value="Unassembled WGS sequence"/>
</dbReference>
<feature type="active site" evidence="1">
    <location>
        <position position="277"/>
    </location>
</feature>
<dbReference type="InterPro" id="IPR036034">
    <property type="entry name" value="PDZ_sf"/>
</dbReference>
<feature type="transmembrane region" description="Helical" evidence="2">
    <location>
        <begin position="23"/>
        <end position="41"/>
    </location>
</feature>
<feature type="active site" evidence="1">
    <location>
        <position position="322"/>
    </location>
</feature>
<comment type="similarity">
    <text evidence="1">Belongs to the peptidase S16 family.</text>
</comment>
<reference evidence="4 5" key="1">
    <citation type="submission" date="2011-11" db="EMBL/GenBank/DDBJ databases">
        <title>Whole genome shotgun sequence of Gordonia araii NBRC 100433.</title>
        <authorList>
            <person name="Yoshida Y."/>
            <person name="Hosoyama A."/>
            <person name="Tsuchikane K."/>
            <person name="Katsumata H."/>
            <person name="Yamazaki S."/>
            <person name="Fujita N."/>
        </authorList>
    </citation>
    <scope>NUCLEOTIDE SEQUENCE [LARGE SCALE GENOMIC DNA]</scope>
    <source>
        <strain evidence="4 5">NBRC 100433</strain>
    </source>
</reference>
<protein>
    <recommendedName>
        <fullName evidence="1">endopeptidase La</fullName>
        <ecNumber evidence="1">3.4.21.53</ecNumber>
    </recommendedName>
</protein>
<dbReference type="InterPro" id="IPR001478">
    <property type="entry name" value="PDZ"/>
</dbReference>
<keyword evidence="2" id="KW-0472">Membrane</keyword>
<evidence type="ECO:0000256" key="1">
    <source>
        <dbReference type="PROSITE-ProRule" id="PRU01122"/>
    </source>
</evidence>
<dbReference type="PROSITE" id="PS51786">
    <property type="entry name" value="LON_PROTEOLYTIC"/>
    <property type="match status" value="1"/>
</dbReference>
<dbReference type="OrthoDB" id="2356897at2"/>
<dbReference type="Gene3D" id="2.30.42.10">
    <property type="match status" value="1"/>
</dbReference>
<dbReference type="GO" id="GO:0004252">
    <property type="term" value="F:serine-type endopeptidase activity"/>
    <property type="evidence" value="ECO:0007669"/>
    <property type="project" value="UniProtKB-UniRule"/>
</dbReference>
<dbReference type="Pfam" id="PF05362">
    <property type="entry name" value="Lon_C"/>
    <property type="match status" value="1"/>
</dbReference>
<keyword evidence="2" id="KW-0812">Transmembrane</keyword>
<dbReference type="SUPFAM" id="SSF54211">
    <property type="entry name" value="Ribosomal protein S5 domain 2-like"/>
    <property type="match status" value="1"/>
</dbReference>
<dbReference type="GO" id="GO:0006508">
    <property type="term" value="P:proteolysis"/>
    <property type="evidence" value="ECO:0007669"/>
    <property type="project" value="UniProtKB-KW"/>
</dbReference>
<comment type="catalytic activity">
    <reaction evidence="1">
        <text>Hydrolysis of proteins in presence of ATP.</text>
        <dbReference type="EC" id="3.4.21.53"/>
    </reaction>
</comment>
<dbReference type="GO" id="GO:0004176">
    <property type="term" value="F:ATP-dependent peptidase activity"/>
    <property type="evidence" value="ECO:0007669"/>
    <property type="project" value="UniProtKB-UniRule"/>
</dbReference>
<dbReference type="Pfam" id="PF13180">
    <property type="entry name" value="PDZ_2"/>
    <property type="match status" value="1"/>
</dbReference>
<keyword evidence="1" id="KW-0378">Hydrolase</keyword>
<gene>
    <name evidence="4" type="ORF">GOARA_050_00950</name>
</gene>
<dbReference type="Gene3D" id="3.30.230.10">
    <property type="match status" value="1"/>
</dbReference>
<dbReference type="PANTHER" id="PTHR10046">
    <property type="entry name" value="ATP DEPENDENT LON PROTEASE FAMILY MEMBER"/>
    <property type="match status" value="1"/>
</dbReference>
<keyword evidence="1" id="KW-0645">Protease</keyword>
<dbReference type="InterPro" id="IPR014721">
    <property type="entry name" value="Ribsml_uS5_D2-typ_fold_subgr"/>
</dbReference>
<dbReference type="GO" id="GO:0005524">
    <property type="term" value="F:ATP binding"/>
    <property type="evidence" value="ECO:0007669"/>
    <property type="project" value="InterPro"/>
</dbReference>
<dbReference type="EC" id="3.4.21.53" evidence="1"/>
<proteinExistence type="inferred from homology"/>
<keyword evidence="5" id="KW-1185">Reference proteome</keyword>
<name>G7H2F7_9ACTN</name>
<dbReference type="InterPro" id="IPR020568">
    <property type="entry name" value="Ribosomal_Su5_D2-typ_SF"/>
</dbReference>
<dbReference type="AlphaFoldDB" id="G7H2F7"/>
<evidence type="ECO:0000259" key="3">
    <source>
        <dbReference type="PROSITE" id="PS51786"/>
    </source>
</evidence>
<dbReference type="SUPFAM" id="SSF50156">
    <property type="entry name" value="PDZ domain-like"/>
    <property type="match status" value="1"/>
</dbReference>
<dbReference type="InterPro" id="IPR027065">
    <property type="entry name" value="Lon_Prtase"/>
</dbReference>
<dbReference type="SMART" id="SM00228">
    <property type="entry name" value="PDZ"/>
    <property type="match status" value="1"/>
</dbReference>
<dbReference type="MEROPS" id="S16.012"/>
<evidence type="ECO:0000313" key="4">
    <source>
        <dbReference type="EMBL" id="GAB10032.1"/>
    </source>
</evidence>
<feature type="domain" description="Lon proteolytic" evidence="3">
    <location>
        <begin position="237"/>
        <end position="370"/>
    </location>
</feature>